<evidence type="ECO:0000313" key="3">
    <source>
        <dbReference type="Proteomes" id="UP000266673"/>
    </source>
</evidence>
<feature type="region of interest" description="Disordered" evidence="1">
    <location>
        <begin position="344"/>
        <end position="372"/>
    </location>
</feature>
<proteinExistence type="predicted"/>
<dbReference type="AlphaFoldDB" id="A0A397UAD8"/>
<organism evidence="2 3">
    <name type="scientific">Gigaspora rosea</name>
    <dbReference type="NCBI Taxonomy" id="44941"/>
    <lineage>
        <taxon>Eukaryota</taxon>
        <taxon>Fungi</taxon>
        <taxon>Fungi incertae sedis</taxon>
        <taxon>Mucoromycota</taxon>
        <taxon>Glomeromycotina</taxon>
        <taxon>Glomeromycetes</taxon>
        <taxon>Diversisporales</taxon>
        <taxon>Gigasporaceae</taxon>
        <taxon>Gigaspora</taxon>
    </lineage>
</organism>
<evidence type="ECO:0000313" key="2">
    <source>
        <dbReference type="EMBL" id="RIB07275.1"/>
    </source>
</evidence>
<gene>
    <name evidence="2" type="ORF">C2G38_2274797</name>
</gene>
<sequence length="390" mass="45708">MDFKIEKYNENFMSFRTPARYTYNIDILQNVYRVQLIPKKRTRKRLLKKPLCSRYQRESHPILKCSEVKSLYEKCTMFIRTLTLEQIEEVQEIIFENFLRGINNEQLSEALEFTLEVVENIIRNDIEEKEKEIEYLPLFIKVFPQEARPIELWQKRKNSIEAFDPYYAIGKFCDIMQDQDLDNLIPKSRKDEPRILGNYNRNSIIVPAPKKPSKWPRTRPTIAEVLDTYSVPDKPEKKSSRDVALGLGIDLKPLQALLNEYDVTKTELDELCQKNKMKLENVPEDVIGGKLRSAKEKVAKKNVNPKAAEVDIESPVLPYNQKTIKAVETDHVIGTIKPGFKNRMETEKEASREYQRSETKLDRKEEVVDKEDLEKNDCKTLVEGDVEKMK</sequence>
<accession>A0A397UAD8</accession>
<dbReference type="EMBL" id="QKWP01001684">
    <property type="protein sequence ID" value="RIB07275.1"/>
    <property type="molecule type" value="Genomic_DNA"/>
</dbReference>
<name>A0A397UAD8_9GLOM</name>
<protein>
    <submittedName>
        <fullName evidence="2">Uncharacterized protein</fullName>
    </submittedName>
</protein>
<dbReference type="OrthoDB" id="2461444at2759"/>
<dbReference type="Proteomes" id="UP000266673">
    <property type="component" value="Unassembled WGS sequence"/>
</dbReference>
<reference evidence="2 3" key="1">
    <citation type="submission" date="2018-06" db="EMBL/GenBank/DDBJ databases">
        <title>Comparative genomics reveals the genomic features of Rhizophagus irregularis, R. cerebriforme, R. diaphanum and Gigaspora rosea, and their symbiotic lifestyle signature.</title>
        <authorList>
            <person name="Morin E."/>
            <person name="San Clemente H."/>
            <person name="Chen E.C.H."/>
            <person name="De La Providencia I."/>
            <person name="Hainaut M."/>
            <person name="Kuo A."/>
            <person name="Kohler A."/>
            <person name="Murat C."/>
            <person name="Tang N."/>
            <person name="Roy S."/>
            <person name="Loubradou J."/>
            <person name="Henrissat B."/>
            <person name="Grigoriev I.V."/>
            <person name="Corradi N."/>
            <person name="Roux C."/>
            <person name="Martin F.M."/>
        </authorList>
    </citation>
    <scope>NUCLEOTIDE SEQUENCE [LARGE SCALE GENOMIC DNA]</scope>
    <source>
        <strain evidence="2 3">DAOM 194757</strain>
    </source>
</reference>
<comment type="caution">
    <text evidence="2">The sequence shown here is derived from an EMBL/GenBank/DDBJ whole genome shotgun (WGS) entry which is preliminary data.</text>
</comment>
<evidence type="ECO:0000256" key="1">
    <source>
        <dbReference type="SAM" id="MobiDB-lite"/>
    </source>
</evidence>
<keyword evidence="3" id="KW-1185">Reference proteome</keyword>